<dbReference type="Proteomes" id="UP000242008">
    <property type="component" value="Unassembled WGS sequence"/>
</dbReference>
<protein>
    <recommendedName>
        <fullName evidence="5">Pseudouridine synthase</fullName>
        <ecNumber evidence="5">5.4.99.-</ecNumber>
    </recommendedName>
</protein>
<dbReference type="EMBL" id="PZBZ01000026">
    <property type="protein sequence ID" value="PTG14552.1"/>
    <property type="molecule type" value="Genomic_DNA"/>
</dbReference>
<evidence type="ECO:0000256" key="3">
    <source>
        <dbReference type="ARBA" id="ARBA00023235"/>
    </source>
</evidence>
<dbReference type="EMBL" id="PZCM01000001">
    <property type="protein sequence ID" value="PTG28692.1"/>
    <property type="molecule type" value="Genomic_DNA"/>
</dbReference>
<proteinExistence type="inferred from homology"/>
<evidence type="ECO:0000259" key="6">
    <source>
        <dbReference type="SMART" id="SM00363"/>
    </source>
</evidence>
<dbReference type="RefSeq" id="WP_037574445.1">
    <property type="nucleotide sequence ID" value="NZ_BMDK01000001.1"/>
</dbReference>
<dbReference type="InterPro" id="IPR042092">
    <property type="entry name" value="PsdUridine_s_RsuA/RluB/E/F_cat"/>
</dbReference>
<accession>A0AAE5W7Z7</accession>
<keyword evidence="2 4" id="KW-0694">RNA-binding</keyword>
<dbReference type="Proteomes" id="UP001240157">
    <property type="component" value="Unassembled WGS sequence"/>
</dbReference>
<dbReference type="Proteomes" id="UP000242704">
    <property type="component" value="Unassembled WGS sequence"/>
</dbReference>
<dbReference type="Gene3D" id="3.10.290.10">
    <property type="entry name" value="RNA-binding S4 domain"/>
    <property type="match status" value="1"/>
</dbReference>
<evidence type="ECO:0000313" key="14">
    <source>
        <dbReference type="Proteomes" id="UP001240157"/>
    </source>
</evidence>
<dbReference type="NCBIfam" id="TIGR00093">
    <property type="entry name" value="pseudouridine synthase"/>
    <property type="match status" value="1"/>
</dbReference>
<dbReference type="InterPro" id="IPR018496">
    <property type="entry name" value="PsdUridine_synth_RsuA/RluB_CS"/>
</dbReference>
<dbReference type="InterPro" id="IPR020103">
    <property type="entry name" value="PsdUridine_synth_cat_dom_sf"/>
</dbReference>
<comment type="caution">
    <text evidence="8">The sequence shown here is derived from an EMBL/GenBank/DDBJ whole genome shotgun (WGS) entry which is preliminary data.</text>
</comment>
<dbReference type="SUPFAM" id="SSF55174">
    <property type="entry name" value="Alpha-L RNA-binding motif"/>
    <property type="match status" value="1"/>
</dbReference>
<evidence type="ECO:0000313" key="11">
    <source>
        <dbReference type="Proteomes" id="UP000242008"/>
    </source>
</evidence>
<dbReference type="CDD" id="cd00165">
    <property type="entry name" value="S4"/>
    <property type="match status" value="1"/>
</dbReference>
<dbReference type="AlphaFoldDB" id="A0AAE5W7Z7"/>
<dbReference type="EMBL" id="PZAO01000023">
    <property type="protein sequence ID" value="PTG68984.1"/>
    <property type="molecule type" value="Genomic_DNA"/>
</dbReference>
<dbReference type="InterPro" id="IPR006145">
    <property type="entry name" value="PsdUridine_synth_RsuA/RluA"/>
</dbReference>
<dbReference type="EC" id="5.4.99.-" evidence="5"/>
<evidence type="ECO:0000313" key="13">
    <source>
        <dbReference type="Proteomes" id="UP000242704"/>
    </source>
</evidence>
<dbReference type="GO" id="GO:0003723">
    <property type="term" value="F:RNA binding"/>
    <property type="evidence" value="ECO:0007669"/>
    <property type="project" value="UniProtKB-KW"/>
</dbReference>
<evidence type="ECO:0000256" key="4">
    <source>
        <dbReference type="PROSITE-ProRule" id="PRU00182"/>
    </source>
</evidence>
<dbReference type="EMBL" id="JAVGJF010000015">
    <property type="protein sequence ID" value="MDQ7175151.1"/>
    <property type="molecule type" value="Genomic_DNA"/>
</dbReference>
<name>A0AAE5W7Z7_STACR</name>
<dbReference type="GO" id="GO:0005829">
    <property type="term" value="C:cytosol"/>
    <property type="evidence" value="ECO:0007669"/>
    <property type="project" value="UniProtKB-ARBA"/>
</dbReference>
<dbReference type="PROSITE" id="PS50889">
    <property type="entry name" value="S4"/>
    <property type="match status" value="1"/>
</dbReference>
<dbReference type="InterPro" id="IPR050343">
    <property type="entry name" value="RsuA_PseudoU_synthase"/>
</dbReference>
<evidence type="ECO:0000313" key="12">
    <source>
        <dbReference type="Proteomes" id="UP000242144"/>
    </source>
</evidence>
<sequence length="238" mass="27401">MRIDKYLADMGVGSRSEIKTLLKKGEVTLNDHRVKAAKTQINPYEDRITVNQKVIAYEPFVYLMLNKPKGVISATKDDRHSTLIDLIHDYQHLDLFPVGRLDKDTEGLILITNNGKFNHLLMSPQHHVSKTYYVETKHVIEENTINIFKEGVPLKEGKLKPASLEIIESNSAEITITEGKFHQIKRMFHYVNNEVIYLKRLKIAELTLDETLPPGGYRKLTEDDFQRLGLTKKDIESE</sequence>
<dbReference type="GO" id="GO:0120159">
    <property type="term" value="F:rRNA pseudouridine synthase activity"/>
    <property type="evidence" value="ECO:0007669"/>
    <property type="project" value="UniProtKB-ARBA"/>
</dbReference>
<evidence type="ECO:0000313" key="7">
    <source>
        <dbReference type="EMBL" id="MDQ7175151.1"/>
    </source>
</evidence>
<evidence type="ECO:0000256" key="5">
    <source>
        <dbReference type="RuleBase" id="RU003887"/>
    </source>
</evidence>
<reference evidence="8" key="2">
    <citation type="submission" date="2018-03" db="EMBL/GenBank/DDBJ databases">
        <authorList>
            <person name="Naushad S."/>
        </authorList>
    </citation>
    <scope>NUCLEOTIDE SEQUENCE</scope>
    <source>
        <strain evidence="9">SNUC 105</strain>
        <strain evidence="10">SNUC 1363</strain>
        <strain evidence="8">SNUC 505</strain>
    </source>
</reference>
<reference evidence="11 12" key="1">
    <citation type="journal article" date="2016" name="Front. Microbiol.">
        <title>Comprehensive Phylogenetic Analysis of Bovine Non-aureus Staphylococci Species Based on Whole-Genome Sequencing.</title>
        <authorList>
            <person name="Naushad S."/>
            <person name="Barkema H.W."/>
            <person name="Luby C."/>
            <person name="Condas L.A."/>
            <person name="Nobrega D.B."/>
            <person name="Carson D.A."/>
            <person name="De Buck J."/>
        </authorList>
    </citation>
    <scope>NUCLEOTIDE SEQUENCE [LARGE SCALE GENOMIC DNA]</scope>
    <source>
        <strain evidence="9 12">SNUC 105</strain>
        <strain evidence="10 11">SNUC 1363</strain>
        <strain evidence="8 13">SNUC 505</strain>
    </source>
</reference>
<dbReference type="GO" id="GO:0000455">
    <property type="term" value="P:enzyme-directed rRNA pseudouridine synthesis"/>
    <property type="evidence" value="ECO:0007669"/>
    <property type="project" value="UniProtKB-ARBA"/>
</dbReference>
<dbReference type="PANTHER" id="PTHR47683:SF4">
    <property type="entry name" value="PSEUDOURIDINE SYNTHASE"/>
    <property type="match status" value="1"/>
</dbReference>
<dbReference type="PANTHER" id="PTHR47683">
    <property type="entry name" value="PSEUDOURIDINE SYNTHASE FAMILY PROTEIN-RELATED"/>
    <property type="match status" value="1"/>
</dbReference>
<dbReference type="SMART" id="SM00363">
    <property type="entry name" value="S4"/>
    <property type="match status" value="1"/>
</dbReference>
<dbReference type="PROSITE" id="PS01149">
    <property type="entry name" value="PSI_RSU"/>
    <property type="match status" value="1"/>
</dbReference>
<dbReference type="Pfam" id="PF00849">
    <property type="entry name" value="PseudoU_synth_2"/>
    <property type="match status" value="1"/>
</dbReference>
<dbReference type="CDD" id="cd02553">
    <property type="entry name" value="PseudoU_synth_RsuA"/>
    <property type="match status" value="1"/>
</dbReference>
<dbReference type="Gene3D" id="3.30.70.580">
    <property type="entry name" value="Pseudouridine synthase I, catalytic domain, N-terminal subdomain"/>
    <property type="match status" value="1"/>
</dbReference>
<evidence type="ECO:0000313" key="9">
    <source>
        <dbReference type="EMBL" id="PTG28692.1"/>
    </source>
</evidence>
<evidence type="ECO:0000313" key="10">
    <source>
        <dbReference type="EMBL" id="PTG68984.1"/>
    </source>
</evidence>
<dbReference type="Gene3D" id="3.30.70.1560">
    <property type="entry name" value="Alpha-L RNA-binding motif"/>
    <property type="match status" value="1"/>
</dbReference>
<dbReference type="Pfam" id="PF01479">
    <property type="entry name" value="S4"/>
    <property type="match status" value="1"/>
</dbReference>
<dbReference type="FunFam" id="3.30.70.1560:FF:000001">
    <property type="entry name" value="Pseudouridine synthase"/>
    <property type="match status" value="1"/>
</dbReference>
<evidence type="ECO:0000256" key="1">
    <source>
        <dbReference type="ARBA" id="ARBA00008348"/>
    </source>
</evidence>
<dbReference type="InterPro" id="IPR000748">
    <property type="entry name" value="PsdUridine_synth_RsuA/RluB/E/F"/>
</dbReference>
<dbReference type="SUPFAM" id="SSF55120">
    <property type="entry name" value="Pseudouridine synthase"/>
    <property type="match status" value="1"/>
</dbReference>
<dbReference type="InterPro" id="IPR036986">
    <property type="entry name" value="S4_RNA-bd_sf"/>
</dbReference>
<dbReference type="InterPro" id="IPR002942">
    <property type="entry name" value="S4_RNA-bd"/>
</dbReference>
<comment type="similarity">
    <text evidence="1 5">Belongs to the pseudouridine synthase RsuA family.</text>
</comment>
<keyword evidence="11" id="KW-1185">Reference proteome</keyword>
<keyword evidence="3 5" id="KW-0413">Isomerase</keyword>
<evidence type="ECO:0000256" key="2">
    <source>
        <dbReference type="ARBA" id="ARBA00022884"/>
    </source>
</evidence>
<reference evidence="7 14" key="3">
    <citation type="submission" date="2023-08" db="EMBL/GenBank/DDBJ databases">
        <title>Whole genome sequencing of Staphylococcus chromogenes NNSch 2386.</title>
        <authorList>
            <person name="Kropotov V.S."/>
            <person name="Boriskina E.V."/>
            <person name="Gordinskaya N.A."/>
            <person name="Shkurkina I.S."/>
            <person name="Kryazhev D.V."/>
            <person name="Alekseeva A.E."/>
            <person name="Makhova M.A."/>
        </authorList>
    </citation>
    <scope>NUCLEOTIDE SEQUENCE [LARGE SCALE GENOMIC DNA]</scope>
    <source>
        <strain evidence="7 14">NNSch 2386</strain>
    </source>
</reference>
<gene>
    <name evidence="9" type="ORF">BU638_00370</name>
    <name evidence="8" type="ORF">BU653_05985</name>
    <name evidence="10" type="ORF">BU676_09265</name>
    <name evidence="7" type="ORF">RCF65_04035</name>
</gene>
<feature type="domain" description="RNA-binding S4" evidence="6">
    <location>
        <begin position="1"/>
        <end position="60"/>
    </location>
</feature>
<dbReference type="Proteomes" id="UP000242144">
    <property type="component" value="Unassembled WGS sequence"/>
</dbReference>
<dbReference type="InterPro" id="IPR020094">
    <property type="entry name" value="TruA/RsuA/RluB/E/F_N"/>
</dbReference>
<evidence type="ECO:0000313" key="8">
    <source>
        <dbReference type="EMBL" id="PTG14552.1"/>
    </source>
</evidence>
<organism evidence="8 13">
    <name type="scientific">Staphylococcus chromogenes</name>
    <name type="common">Staphylococcus hyicus subsp. chromogenes</name>
    <dbReference type="NCBI Taxonomy" id="46126"/>
    <lineage>
        <taxon>Bacteria</taxon>
        <taxon>Bacillati</taxon>
        <taxon>Bacillota</taxon>
        <taxon>Bacilli</taxon>
        <taxon>Bacillales</taxon>
        <taxon>Staphylococcaceae</taxon>
        <taxon>Staphylococcus</taxon>
    </lineage>
</organism>